<dbReference type="PROSITE" id="PS00211">
    <property type="entry name" value="ABC_TRANSPORTER_1"/>
    <property type="match status" value="1"/>
</dbReference>
<evidence type="ECO:0000256" key="3">
    <source>
        <dbReference type="ARBA" id="ARBA00022741"/>
    </source>
</evidence>
<dbReference type="PROSITE" id="PS50893">
    <property type="entry name" value="ABC_TRANSPORTER_2"/>
    <property type="match status" value="1"/>
</dbReference>
<keyword evidence="3" id="KW-0547">Nucleotide-binding</keyword>
<comment type="similarity">
    <text evidence="1">Belongs to the ABC transporter superfamily.</text>
</comment>
<dbReference type="InterPro" id="IPR050166">
    <property type="entry name" value="ABC_transporter_ATP-bind"/>
</dbReference>
<dbReference type="Gene3D" id="3.40.50.300">
    <property type="entry name" value="P-loop containing nucleotide triphosphate hydrolases"/>
    <property type="match status" value="1"/>
</dbReference>
<dbReference type="SMART" id="SM00382">
    <property type="entry name" value="AAA"/>
    <property type="match status" value="1"/>
</dbReference>
<dbReference type="InterPro" id="IPR003439">
    <property type="entry name" value="ABC_transporter-like_ATP-bd"/>
</dbReference>
<dbReference type="SUPFAM" id="SSF52540">
    <property type="entry name" value="P-loop containing nucleoside triphosphate hydrolases"/>
    <property type="match status" value="1"/>
</dbReference>
<evidence type="ECO:0000313" key="7">
    <source>
        <dbReference type="Proteomes" id="UP001297272"/>
    </source>
</evidence>
<evidence type="ECO:0000256" key="4">
    <source>
        <dbReference type="ARBA" id="ARBA00022840"/>
    </source>
</evidence>
<evidence type="ECO:0000259" key="5">
    <source>
        <dbReference type="PROSITE" id="PS50893"/>
    </source>
</evidence>
<dbReference type="Pfam" id="PF00005">
    <property type="entry name" value="ABC_tran"/>
    <property type="match status" value="1"/>
</dbReference>
<feature type="domain" description="ABC transporter" evidence="5">
    <location>
        <begin position="7"/>
        <end position="234"/>
    </location>
</feature>
<proteinExistence type="inferred from homology"/>
<evidence type="ECO:0000256" key="2">
    <source>
        <dbReference type="ARBA" id="ARBA00022448"/>
    </source>
</evidence>
<sequence>MTSNAVIRFSDVSKSYGSLLALNDVSFNVEEGEFVVIVGASGCGKSTMLNMIAGFDQPSNGRIEVQGKEHSGVNPQCGMVFQQYALFPWMTVEDNIAFGLKMKGQSKAERRQHAQEFIEMVGLRGFEKAYPKALSGGMRQRVAIARVLANSPSVMLFDEPFAALDAMTRQVLQEELVKIYEQQRKTILFITHSIDEALLLSSRIVVMSARPGRIVQDIQNDLPHPRNAEVQLSERYVELKRHIWGSVQAEVMRSIEGAA</sequence>
<reference evidence="6 7" key="1">
    <citation type="submission" date="2021-03" db="EMBL/GenBank/DDBJ databases">
        <title>Tianweitania aestuarii sp. nov., isolated from a tidal flat.</title>
        <authorList>
            <person name="Park S."/>
            <person name="Yoon J.-H."/>
        </authorList>
    </citation>
    <scope>NUCLEOTIDE SEQUENCE [LARGE SCALE GENOMIC DNA]</scope>
    <source>
        <strain evidence="6 7">BSSL-BM11</strain>
    </source>
</reference>
<dbReference type="EMBL" id="JAFMNX010000003">
    <property type="protein sequence ID" value="MBS9721449.1"/>
    <property type="molecule type" value="Genomic_DNA"/>
</dbReference>
<comment type="caution">
    <text evidence="6">The sequence shown here is derived from an EMBL/GenBank/DDBJ whole genome shotgun (WGS) entry which is preliminary data.</text>
</comment>
<protein>
    <submittedName>
        <fullName evidence="6">ABC transporter ATP-binding protein</fullName>
    </submittedName>
</protein>
<name>A0ABS5RWP1_9HYPH</name>
<dbReference type="InterPro" id="IPR003593">
    <property type="entry name" value="AAA+_ATPase"/>
</dbReference>
<keyword evidence="4 6" id="KW-0067">ATP-binding</keyword>
<keyword evidence="2" id="KW-0813">Transport</keyword>
<dbReference type="Proteomes" id="UP001297272">
    <property type="component" value="Unassembled WGS sequence"/>
</dbReference>
<dbReference type="CDD" id="cd03293">
    <property type="entry name" value="ABC_NrtD_SsuB_transporters"/>
    <property type="match status" value="1"/>
</dbReference>
<dbReference type="PANTHER" id="PTHR42788:SF13">
    <property type="entry name" value="ALIPHATIC SULFONATES IMPORT ATP-BINDING PROTEIN SSUB"/>
    <property type="match status" value="1"/>
</dbReference>
<dbReference type="InterPro" id="IPR027417">
    <property type="entry name" value="P-loop_NTPase"/>
</dbReference>
<gene>
    <name evidence="6" type="ORF">JYU29_12215</name>
</gene>
<evidence type="ECO:0000313" key="6">
    <source>
        <dbReference type="EMBL" id="MBS9721449.1"/>
    </source>
</evidence>
<dbReference type="InterPro" id="IPR017871">
    <property type="entry name" value="ABC_transporter-like_CS"/>
</dbReference>
<evidence type="ECO:0000256" key="1">
    <source>
        <dbReference type="ARBA" id="ARBA00005417"/>
    </source>
</evidence>
<dbReference type="PANTHER" id="PTHR42788">
    <property type="entry name" value="TAURINE IMPORT ATP-BINDING PROTEIN-RELATED"/>
    <property type="match status" value="1"/>
</dbReference>
<dbReference type="GO" id="GO:0005524">
    <property type="term" value="F:ATP binding"/>
    <property type="evidence" value="ECO:0007669"/>
    <property type="project" value="UniProtKB-KW"/>
</dbReference>
<keyword evidence="7" id="KW-1185">Reference proteome</keyword>
<organism evidence="6 7">
    <name type="scientific">Tianweitania aestuarii</name>
    <dbReference type="NCBI Taxonomy" id="2814886"/>
    <lineage>
        <taxon>Bacteria</taxon>
        <taxon>Pseudomonadati</taxon>
        <taxon>Pseudomonadota</taxon>
        <taxon>Alphaproteobacteria</taxon>
        <taxon>Hyphomicrobiales</taxon>
        <taxon>Phyllobacteriaceae</taxon>
        <taxon>Tianweitania</taxon>
    </lineage>
</organism>
<accession>A0ABS5RWP1</accession>